<evidence type="ECO:0008006" key="5">
    <source>
        <dbReference type="Google" id="ProtNLM"/>
    </source>
</evidence>
<evidence type="ECO:0000256" key="2">
    <source>
        <dbReference type="SAM" id="SignalP"/>
    </source>
</evidence>
<organism evidence="3 4">
    <name type="scientific">Thermalbibacter longus</name>
    <dbReference type="NCBI Taxonomy" id="2951981"/>
    <lineage>
        <taxon>Bacteria</taxon>
        <taxon>Pseudomonadati</taxon>
        <taxon>Thermomicrobiota</taxon>
        <taxon>Thermomicrobia</taxon>
        <taxon>Thermomicrobiales</taxon>
        <taxon>Thermomicrobiaceae</taxon>
        <taxon>Thermalbibacter</taxon>
    </lineage>
</organism>
<dbReference type="AlphaFoldDB" id="A0AA41WDP0"/>
<dbReference type="Proteomes" id="UP001165306">
    <property type="component" value="Unassembled WGS sequence"/>
</dbReference>
<dbReference type="PROSITE" id="PS51257">
    <property type="entry name" value="PROKAR_LIPOPROTEIN"/>
    <property type="match status" value="1"/>
</dbReference>
<comment type="caution">
    <text evidence="3">The sequence shown here is derived from an EMBL/GenBank/DDBJ whole genome shotgun (WGS) entry which is preliminary data.</text>
</comment>
<feature type="chain" id="PRO_5041334573" description="Lipoprotein" evidence="2">
    <location>
        <begin position="20"/>
        <end position="244"/>
    </location>
</feature>
<evidence type="ECO:0000313" key="3">
    <source>
        <dbReference type="EMBL" id="MCM8748435.1"/>
    </source>
</evidence>
<keyword evidence="2" id="KW-0732">Signal</keyword>
<feature type="region of interest" description="Disordered" evidence="1">
    <location>
        <begin position="29"/>
        <end position="52"/>
    </location>
</feature>
<keyword evidence="4" id="KW-1185">Reference proteome</keyword>
<evidence type="ECO:0000313" key="4">
    <source>
        <dbReference type="Proteomes" id="UP001165306"/>
    </source>
</evidence>
<dbReference type="EMBL" id="JAMSLR010000002">
    <property type="protein sequence ID" value="MCM8748435.1"/>
    <property type="molecule type" value="Genomic_DNA"/>
</dbReference>
<reference evidence="3" key="1">
    <citation type="submission" date="2022-06" db="EMBL/GenBank/DDBJ databases">
        <title>CFH 74404 Thermomicrobiaceae sp.</title>
        <authorList>
            <person name="Ming H."/>
            <person name="Li W.-J."/>
            <person name="Zhao Z."/>
        </authorList>
    </citation>
    <scope>NUCLEOTIDE SEQUENCE</scope>
    <source>
        <strain evidence="3">CFH 74404</strain>
    </source>
</reference>
<accession>A0AA41WDP0</accession>
<name>A0AA41WDP0_9BACT</name>
<feature type="signal peptide" evidence="2">
    <location>
        <begin position="1"/>
        <end position="19"/>
    </location>
</feature>
<sequence>MATRRIVSILALAAALAIAGCGTEGATLQEQAGDVSPATASAPSPPPAPTTIPSDCSGALAASIVRIDSLEELAWTSHQVIIGTVIERQPSVWGHAHNPLDPSRRLIYTPYLVRVEQRLRGQPGDIVTVHQWGGTIGTCTQTNTFEQGLAVGERVLLFLRASNPPGTSPTYSLNGGAQGRWTIDPNGTVSSSVGHLERYNGQSLATIVAQVLSSLASGPPATPWVREHLVPLESAPAWPSSAGP</sequence>
<dbReference type="RefSeq" id="WP_284056213.1">
    <property type="nucleotide sequence ID" value="NZ_JAMSLR010000002.1"/>
</dbReference>
<gene>
    <name evidence="3" type="ORF">NET02_04695</name>
</gene>
<proteinExistence type="predicted"/>
<evidence type="ECO:0000256" key="1">
    <source>
        <dbReference type="SAM" id="MobiDB-lite"/>
    </source>
</evidence>
<protein>
    <recommendedName>
        <fullName evidence="5">Lipoprotein</fullName>
    </recommendedName>
</protein>